<proteinExistence type="predicted"/>
<feature type="transmembrane region" description="Helical" evidence="1">
    <location>
        <begin position="615"/>
        <end position="633"/>
    </location>
</feature>
<feature type="transmembrane region" description="Helical" evidence="1">
    <location>
        <begin position="692"/>
        <end position="713"/>
    </location>
</feature>
<protein>
    <submittedName>
        <fullName evidence="2">Uncharacterized protein</fullName>
    </submittedName>
</protein>
<keyword evidence="1" id="KW-0472">Membrane</keyword>
<feature type="transmembrane region" description="Helical" evidence="1">
    <location>
        <begin position="1059"/>
        <end position="1077"/>
    </location>
</feature>
<keyword evidence="1" id="KW-1133">Transmembrane helix</keyword>
<sequence length="1082" mass="121376">MYEQHGPVFSLVGFILLATLGSLLFSDVTPTSNRPNDREYLSDISNMSSVPARLWQDPFNAYYQARNNSNSVEPSAFTTQIAKVVSQSHTESYTGDNTIVLGVMVSTSPYASIRERRRIYRYSTVTALNRAKFTALKTEEIQMAGMKHLIPPATSPKADTASEQSGTFVLPYEWYQSASGKKVLLLWLDEQQFLSAPLNAMAQLNANLQSAFGTIPPNSKSQPKLKIIGPSDSGVLQTMLLESSKPPSNQSNANTSVVEIYSPFATVPATLFKKNEQSEYYSSEVDLKNKIDAIAVNQVKFRFHRTILADSEIAKALVNELKVRRIEAPQIDDCKNQNIPVCLHQKGTVVLISELDTQYGRALTESFKQNFCEAPDHCPQLLQFSYLRGIDGITAGVSDVSTPEESNAKNETESLLALDGDRMHRATGASQFDYIDRLGKEMSFRHQQLAQHNRKGIVAIGLLGTDVYDRLVILKTLRHRFPHAIFFTSDANAQWLHAKDYPWTRNLIVASSYGLKLNPLLQKEVPPFRSSYQSAVFVSTLLAVAPQELPFSWTCGSSPCSSDEMAEKLLHYVSPVIWEVGRKGPVRLVTRNEANITDTRVLNYLPTQNQIATQISFALFYAIVVLFFGGFLLNYCQFDKQHMFQSLWTDHTKLATSVIISYALLTAVVIGVNFKTPEPFSLVDGISIWPAIYLRAALLLACCTFIANSLNVLNRHNQRLESAFQLPRKQQSADQSPPVLARLFLNLWVPMLMVIICAGLIAVFLTTETSLAQFNIWMPIASITLAIWVATTWYNKVSRLADWDTKTQSENTCTKSTATHYSLDTLWADYQHYGSTSQTTIRVSTNTLIYIIFFMCLWMLCSESPPPLFRGGTFLVMMPIMILSTISMLYVLFYVVDVTRQCRIWIRALGRESLTVESHNLEHWNSKLDTPQLLTIAMTKIDLIGWRTKHVSHMIYFPFIAILLMLLSTSNYFDNWVFPTPLGIMLTINVGICTINAFQLRSAAEKTRLNILRSLRQAEIASAAANDASAIHSEQLQKVTQMIQARNDGAFRPLLQQPIVKAFIFLIGGIGFALTQYTNMGG</sequence>
<reference evidence="2 3" key="1">
    <citation type="journal article" date="2013" name="Antonie Van Leeuwenhoek">
        <title>Echinimonas agarilytica gen. nov., sp. nov., a new gammaproteobacterium isolated from the sea urchin Strongylocentrotus intermedius.</title>
        <authorList>
            <person name="Nedashkovskaya O.I."/>
            <person name="Stenkova A.M."/>
            <person name="Zhukova N.V."/>
            <person name="Van Trappen S."/>
            <person name="Lee J.S."/>
            <person name="Kim S.B."/>
        </authorList>
    </citation>
    <scope>NUCLEOTIDE SEQUENCE [LARGE SCALE GENOMIC DNA]</scope>
    <source>
        <strain evidence="2 3">KMM 6351</strain>
    </source>
</reference>
<evidence type="ECO:0000313" key="2">
    <source>
        <dbReference type="EMBL" id="MCM2678735.1"/>
    </source>
</evidence>
<comment type="caution">
    <text evidence="2">The sequence shown here is derived from an EMBL/GenBank/DDBJ whole genome shotgun (WGS) entry which is preliminary data.</text>
</comment>
<name>A0AA41W4K7_9GAMM</name>
<dbReference type="RefSeq" id="WP_251260094.1">
    <property type="nucleotide sequence ID" value="NZ_JAMQGP010000001.1"/>
</dbReference>
<evidence type="ECO:0000256" key="1">
    <source>
        <dbReference type="SAM" id="Phobius"/>
    </source>
</evidence>
<feature type="transmembrane region" description="Helical" evidence="1">
    <location>
        <begin position="776"/>
        <end position="794"/>
    </location>
</feature>
<accession>A0AA41W4K7</accession>
<feature type="transmembrane region" description="Helical" evidence="1">
    <location>
        <begin position="979"/>
        <end position="998"/>
    </location>
</feature>
<dbReference type="EMBL" id="JAMQGP010000001">
    <property type="protein sequence ID" value="MCM2678735.1"/>
    <property type="molecule type" value="Genomic_DNA"/>
</dbReference>
<feature type="transmembrane region" description="Helical" evidence="1">
    <location>
        <begin position="739"/>
        <end position="764"/>
    </location>
</feature>
<feature type="transmembrane region" description="Helical" evidence="1">
    <location>
        <begin position="654"/>
        <end position="672"/>
    </location>
</feature>
<gene>
    <name evidence="2" type="ORF">NAF29_03485</name>
</gene>
<feature type="transmembrane region" description="Helical" evidence="1">
    <location>
        <begin position="872"/>
        <end position="896"/>
    </location>
</feature>
<feature type="transmembrane region" description="Helical" evidence="1">
    <location>
        <begin position="843"/>
        <end position="860"/>
    </location>
</feature>
<dbReference type="AlphaFoldDB" id="A0AA41W4K7"/>
<keyword evidence="1" id="KW-0812">Transmembrane</keyword>
<organism evidence="2 3">
    <name type="scientific">Echinimonas agarilytica</name>
    <dbReference type="NCBI Taxonomy" id="1215918"/>
    <lineage>
        <taxon>Bacteria</taxon>
        <taxon>Pseudomonadati</taxon>
        <taxon>Pseudomonadota</taxon>
        <taxon>Gammaproteobacteria</taxon>
        <taxon>Alteromonadales</taxon>
        <taxon>Echinimonadaceae</taxon>
        <taxon>Echinimonas</taxon>
    </lineage>
</organism>
<evidence type="ECO:0000313" key="3">
    <source>
        <dbReference type="Proteomes" id="UP001165393"/>
    </source>
</evidence>
<keyword evidence="3" id="KW-1185">Reference proteome</keyword>
<feature type="transmembrane region" description="Helical" evidence="1">
    <location>
        <begin position="954"/>
        <end position="973"/>
    </location>
</feature>
<dbReference type="Proteomes" id="UP001165393">
    <property type="component" value="Unassembled WGS sequence"/>
</dbReference>